<evidence type="ECO:0000313" key="2">
    <source>
        <dbReference type="Proteomes" id="UP001234178"/>
    </source>
</evidence>
<dbReference type="Proteomes" id="UP001234178">
    <property type="component" value="Unassembled WGS sequence"/>
</dbReference>
<sequence length="109" mass="11610">MDVVFIPLSIQHSSKGSNTRAGSSIFSRMSASQFIYGAIFGGQFDIAQVLACADLPAININSDMINKHFLFPVALGCTQLCCHGSVFAVRADAPRNMSGVVIAALFNLQ</sequence>
<organism evidence="1 2">
    <name type="scientific">Daphnia magna</name>
    <dbReference type="NCBI Taxonomy" id="35525"/>
    <lineage>
        <taxon>Eukaryota</taxon>
        <taxon>Metazoa</taxon>
        <taxon>Ecdysozoa</taxon>
        <taxon>Arthropoda</taxon>
        <taxon>Crustacea</taxon>
        <taxon>Branchiopoda</taxon>
        <taxon>Diplostraca</taxon>
        <taxon>Cladocera</taxon>
        <taxon>Anomopoda</taxon>
        <taxon>Daphniidae</taxon>
        <taxon>Daphnia</taxon>
    </lineage>
</organism>
<name>A0ABR0AAZ8_9CRUS</name>
<accession>A0ABR0AAZ8</accession>
<gene>
    <name evidence="1" type="ORF">OUZ56_007788</name>
</gene>
<keyword evidence="2" id="KW-1185">Reference proteome</keyword>
<evidence type="ECO:0000313" key="1">
    <source>
        <dbReference type="EMBL" id="KAK4022317.1"/>
    </source>
</evidence>
<comment type="caution">
    <text evidence="1">The sequence shown here is derived from an EMBL/GenBank/DDBJ whole genome shotgun (WGS) entry which is preliminary data.</text>
</comment>
<dbReference type="EMBL" id="JAOYFB010000037">
    <property type="protein sequence ID" value="KAK4022317.1"/>
    <property type="molecule type" value="Genomic_DNA"/>
</dbReference>
<protein>
    <submittedName>
        <fullName evidence="1">Uncharacterized protein</fullName>
    </submittedName>
</protein>
<proteinExistence type="predicted"/>
<reference evidence="1 2" key="1">
    <citation type="journal article" date="2023" name="Nucleic Acids Res.">
        <title>The hologenome of Daphnia magna reveals possible DNA methylation and microbiome-mediated evolution of the host genome.</title>
        <authorList>
            <person name="Chaturvedi A."/>
            <person name="Li X."/>
            <person name="Dhandapani V."/>
            <person name="Marshall H."/>
            <person name="Kissane S."/>
            <person name="Cuenca-Cambronero M."/>
            <person name="Asole G."/>
            <person name="Calvet F."/>
            <person name="Ruiz-Romero M."/>
            <person name="Marangio P."/>
            <person name="Guigo R."/>
            <person name="Rago D."/>
            <person name="Mirbahai L."/>
            <person name="Eastwood N."/>
            <person name="Colbourne J.K."/>
            <person name="Zhou J."/>
            <person name="Mallon E."/>
            <person name="Orsini L."/>
        </authorList>
    </citation>
    <scope>NUCLEOTIDE SEQUENCE [LARGE SCALE GENOMIC DNA]</scope>
    <source>
        <strain evidence="1">LRV0_1</strain>
    </source>
</reference>